<keyword evidence="8" id="KW-0289">Folate biosynthesis</keyword>
<dbReference type="Pfam" id="PF00809">
    <property type="entry name" value="Pterin_bind"/>
    <property type="match status" value="1"/>
</dbReference>
<evidence type="ECO:0000256" key="1">
    <source>
        <dbReference type="ARBA" id="ARBA00000012"/>
    </source>
</evidence>
<dbReference type="InterPro" id="IPR011005">
    <property type="entry name" value="Dihydropteroate_synth-like_sf"/>
</dbReference>
<keyword evidence="6" id="KW-0479">Metal-binding</keyword>
<gene>
    <name evidence="10" type="primary">folP</name>
    <name evidence="10" type="ORF">EKN06_13025</name>
</gene>
<dbReference type="InterPro" id="IPR000489">
    <property type="entry name" value="Pterin-binding_dom"/>
</dbReference>
<dbReference type="CDD" id="cd00739">
    <property type="entry name" value="DHPS"/>
    <property type="match status" value="1"/>
</dbReference>
<dbReference type="PROSITE" id="PS50972">
    <property type="entry name" value="PTERIN_BINDING"/>
    <property type="match status" value="1"/>
</dbReference>
<organism evidence="10 11">
    <name type="scientific">Croceicoccus ponticola</name>
    <dbReference type="NCBI Taxonomy" id="2217664"/>
    <lineage>
        <taxon>Bacteria</taxon>
        <taxon>Pseudomonadati</taxon>
        <taxon>Pseudomonadota</taxon>
        <taxon>Alphaproteobacteria</taxon>
        <taxon>Sphingomonadales</taxon>
        <taxon>Erythrobacteraceae</taxon>
        <taxon>Croceicoccus</taxon>
    </lineage>
</organism>
<keyword evidence="5 10" id="KW-0808">Transferase</keyword>
<dbReference type="OrthoDB" id="9811744at2"/>
<evidence type="ECO:0000256" key="7">
    <source>
        <dbReference type="ARBA" id="ARBA00022842"/>
    </source>
</evidence>
<comment type="caution">
    <text evidence="10">The sequence shown here is derived from an EMBL/GenBank/DDBJ whole genome shotgun (WGS) entry which is preliminary data.</text>
</comment>
<evidence type="ECO:0000313" key="11">
    <source>
        <dbReference type="Proteomes" id="UP000283003"/>
    </source>
</evidence>
<dbReference type="NCBIfam" id="TIGR01496">
    <property type="entry name" value="DHPS"/>
    <property type="match status" value="1"/>
</dbReference>
<dbReference type="Gene3D" id="3.20.20.20">
    <property type="entry name" value="Dihydropteroate synthase-like"/>
    <property type="match status" value="1"/>
</dbReference>
<protein>
    <recommendedName>
        <fullName evidence="4">dihydropteroate synthase</fullName>
        <ecNumber evidence="4">2.5.1.15</ecNumber>
    </recommendedName>
</protein>
<dbReference type="GO" id="GO:0046654">
    <property type="term" value="P:tetrahydrofolate biosynthetic process"/>
    <property type="evidence" value="ECO:0007669"/>
    <property type="project" value="TreeGrafter"/>
</dbReference>
<sequence>MPKLYIQPLTFAPSPQAVEGPDDMPGAIRLAGTMCYARDFALIVRSNAGDVQSRQIFAAPDVAAALARLPDPLIEDGERQWSNLRMAHPALELSFADGTGRTIRLDQPQVMGILNVTPDSFSDGGTFDDDVATAVSRGVDMLEAGAAIIDIGGESTRPGATTIWEGDEIRRVIPAVERLANGGAAVSIDTRKAAVMEAALEAGARIINDVSGLQYDPRSAQVAADSGCPVIIMHAPGKGDDLHAGAKYQNIALDVFDALRDRRDAALKAGVKRDNIVLDPGIGFGKSVAENLALINALPLFHALGQPLLLGVSRKRFIGALSNEAPADRRLGGSLAVATMALDMGVHILRVHDAAETVQAMRVWRGLRDGALTDFSQLAP</sequence>
<evidence type="ECO:0000259" key="9">
    <source>
        <dbReference type="PROSITE" id="PS50972"/>
    </source>
</evidence>
<evidence type="ECO:0000256" key="5">
    <source>
        <dbReference type="ARBA" id="ARBA00022679"/>
    </source>
</evidence>
<comment type="pathway">
    <text evidence="3">Cofactor biosynthesis; tetrahydrofolate biosynthesis; 7,8-dihydrofolate from 2-amino-4-hydroxy-6-hydroxymethyl-7,8-dihydropteridine diphosphate and 4-aminobenzoate: step 1/2.</text>
</comment>
<comment type="catalytic activity">
    <reaction evidence="1">
        <text>(7,8-dihydropterin-6-yl)methyl diphosphate + 4-aminobenzoate = 7,8-dihydropteroate + diphosphate</text>
        <dbReference type="Rhea" id="RHEA:19949"/>
        <dbReference type="ChEBI" id="CHEBI:17836"/>
        <dbReference type="ChEBI" id="CHEBI:17839"/>
        <dbReference type="ChEBI" id="CHEBI:33019"/>
        <dbReference type="ChEBI" id="CHEBI:72950"/>
        <dbReference type="EC" id="2.5.1.15"/>
    </reaction>
</comment>
<evidence type="ECO:0000256" key="8">
    <source>
        <dbReference type="ARBA" id="ARBA00022909"/>
    </source>
</evidence>
<dbReference type="InterPro" id="IPR045031">
    <property type="entry name" value="DHP_synth-like"/>
</dbReference>
<dbReference type="PROSITE" id="PS00792">
    <property type="entry name" value="DHPS_1"/>
    <property type="match status" value="1"/>
</dbReference>
<comment type="cofactor">
    <cofactor evidence="2">
        <name>Mg(2+)</name>
        <dbReference type="ChEBI" id="CHEBI:18420"/>
    </cofactor>
</comment>
<reference evidence="10 11" key="1">
    <citation type="submission" date="2018-12" db="EMBL/GenBank/DDBJ databases">
        <title>Croceicoccus ponticola sp. nov., a lipolytic bacterium isolated from seawater.</title>
        <authorList>
            <person name="Yoon J.-H."/>
        </authorList>
    </citation>
    <scope>NUCLEOTIDE SEQUENCE [LARGE SCALE GENOMIC DNA]</scope>
    <source>
        <strain evidence="10 11">GM-16</strain>
    </source>
</reference>
<feature type="domain" description="Pterin-binding" evidence="9">
    <location>
        <begin position="108"/>
        <end position="362"/>
    </location>
</feature>
<dbReference type="GO" id="GO:0005829">
    <property type="term" value="C:cytosol"/>
    <property type="evidence" value="ECO:0007669"/>
    <property type="project" value="TreeGrafter"/>
</dbReference>
<dbReference type="PANTHER" id="PTHR20941:SF1">
    <property type="entry name" value="FOLIC ACID SYNTHESIS PROTEIN FOL1"/>
    <property type="match status" value="1"/>
</dbReference>
<dbReference type="PANTHER" id="PTHR20941">
    <property type="entry name" value="FOLATE SYNTHESIS PROTEINS"/>
    <property type="match status" value="1"/>
</dbReference>
<keyword evidence="11" id="KW-1185">Reference proteome</keyword>
<dbReference type="InterPro" id="IPR006390">
    <property type="entry name" value="DHP_synth_dom"/>
</dbReference>
<dbReference type="EC" id="2.5.1.15" evidence="4"/>
<accession>A0A437GWQ2</accession>
<dbReference type="EMBL" id="RXOL01000007">
    <property type="protein sequence ID" value="RVQ65454.1"/>
    <property type="molecule type" value="Genomic_DNA"/>
</dbReference>
<evidence type="ECO:0000256" key="3">
    <source>
        <dbReference type="ARBA" id="ARBA00004763"/>
    </source>
</evidence>
<proteinExistence type="predicted"/>
<dbReference type="AlphaFoldDB" id="A0A437GWQ2"/>
<evidence type="ECO:0000313" key="10">
    <source>
        <dbReference type="EMBL" id="RVQ65454.1"/>
    </source>
</evidence>
<dbReference type="SUPFAM" id="SSF51717">
    <property type="entry name" value="Dihydropteroate synthetase-like"/>
    <property type="match status" value="1"/>
</dbReference>
<evidence type="ECO:0000256" key="4">
    <source>
        <dbReference type="ARBA" id="ARBA00012458"/>
    </source>
</evidence>
<evidence type="ECO:0000256" key="6">
    <source>
        <dbReference type="ARBA" id="ARBA00022723"/>
    </source>
</evidence>
<dbReference type="GO" id="GO:0004156">
    <property type="term" value="F:dihydropteroate synthase activity"/>
    <property type="evidence" value="ECO:0007669"/>
    <property type="project" value="UniProtKB-EC"/>
</dbReference>
<dbReference type="GO" id="GO:0046656">
    <property type="term" value="P:folic acid biosynthetic process"/>
    <property type="evidence" value="ECO:0007669"/>
    <property type="project" value="UniProtKB-KW"/>
</dbReference>
<name>A0A437GWQ2_9SPHN</name>
<keyword evidence="7" id="KW-0460">Magnesium</keyword>
<dbReference type="PROSITE" id="PS00793">
    <property type="entry name" value="DHPS_2"/>
    <property type="match status" value="1"/>
</dbReference>
<evidence type="ECO:0000256" key="2">
    <source>
        <dbReference type="ARBA" id="ARBA00001946"/>
    </source>
</evidence>
<dbReference type="RefSeq" id="WP_127613359.1">
    <property type="nucleotide sequence ID" value="NZ_RXOL01000007.1"/>
</dbReference>
<dbReference type="Proteomes" id="UP000283003">
    <property type="component" value="Unassembled WGS sequence"/>
</dbReference>
<dbReference type="GO" id="GO:0046872">
    <property type="term" value="F:metal ion binding"/>
    <property type="evidence" value="ECO:0007669"/>
    <property type="project" value="UniProtKB-KW"/>
</dbReference>